<gene>
    <name evidence="1" type="ORF">CJ671_06810</name>
</gene>
<dbReference type="Gene3D" id="3.40.50.1010">
    <property type="entry name" value="5'-nuclease"/>
    <property type="match status" value="1"/>
</dbReference>
<dbReference type="AlphaFoldDB" id="A0A2S9SSR9"/>
<dbReference type="Proteomes" id="UP000238649">
    <property type="component" value="Unassembled WGS sequence"/>
</dbReference>
<organism evidence="1 2">
    <name type="scientific">Aliarcobacter cryaerophilus</name>
    <dbReference type="NCBI Taxonomy" id="28198"/>
    <lineage>
        <taxon>Bacteria</taxon>
        <taxon>Pseudomonadati</taxon>
        <taxon>Campylobacterota</taxon>
        <taxon>Epsilonproteobacteria</taxon>
        <taxon>Campylobacterales</taxon>
        <taxon>Arcobacteraceae</taxon>
        <taxon>Aliarcobacter</taxon>
    </lineage>
</organism>
<name>A0A2S9SSR9_9BACT</name>
<accession>A0A2S9SSR9</accession>
<comment type="caution">
    <text evidence="1">The sequence shown here is derived from an EMBL/GenBank/DDBJ whole genome shotgun (WGS) entry which is preliminary data.</text>
</comment>
<evidence type="ECO:0000313" key="1">
    <source>
        <dbReference type="EMBL" id="PRM89616.1"/>
    </source>
</evidence>
<dbReference type="OrthoDB" id="196926at2"/>
<sequence length="138" mass="15970">MQKTIIDSGPLIALFDGSDKYHNKVLNFIKSYKGKLITSWPVITEVSHMLDFNLQVQIDFLKWCEMGGIEVYNITQDEISNIRIMMEKYIDIPMDLANGTLMYIANKEKIKNIVSIDSDFDIYITLKKQSLNNLLKKT</sequence>
<dbReference type="RefSeq" id="WP_105911960.1">
    <property type="nucleotide sequence ID" value="NZ_NXGH01000017.1"/>
</dbReference>
<dbReference type="SUPFAM" id="SSF88723">
    <property type="entry name" value="PIN domain-like"/>
    <property type="match status" value="1"/>
</dbReference>
<protein>
    <submittedName>
        <fullName evidence="1">Pilus assembly protein</fullName>
    </submittedName>
</protein>
<dbReference type="EMBL" id="NXGH01000017">
    <property type="protein sequence ID" value="PRM89616.1"/>
    <property type="molecule type" value="Genomic_DNA"/>
</dbReference>
<evidence type="ECO:0000313" key="2">
    <source>
        <dbReference type="Proteomes" id="UP000238649"/>
    </source>
</evidence>
<dbReference type="InterPro" id="IPR029060">
    <property type="entry name" value="PIN-like_dom_sf"/>
</dbReference>
<proteinExistence type="predicted"/>
<reference evidence="1 2" key="1">
    <citation type="submission" date="2017-09" db="EMBL/GenBank/DDBJ databases">
        <title>Reassesment of A. cryaerophilus.</title>
        <authorList>
            <person name="Perez-Cataluna A."/>
            <person name="Collado L."/>
            <person name="Salgado O."/>
            <person name="Lefinanco V."/>
            <person name="Figueras M.J."/>
        </authorList>
    </citation>
    <scope>NUCLEOTIDE SEQUENCE [LARGE SCALE GENOMIC DNA]</scope>
    <source>
        <strain evidence="1 2">LMG 9871</strain>
    </source>
</reference>